<organism evidence="1">
    <name type="scientific">Tanacetum cinerariifolium</name>
    <name type="common">Dalmatian daisy</name>
    <name type="synonym">Chrysanthemum cinerariifolium</name>
    <dbReference type="NCBI Taxonomy" id="118510"/>
    <lineage>
        <taxon>Eukaryota</taxon>
        <taxon>Viridiplantae</taxon>
        <taxon>Streptophyta</taxon>
        <taxon>Embryophyta</taxon>
        <taxon>Tracheophyta</taxon>
        <taxon>Spermatophyta</taxon>
        <taxon>Magnoliopsida</taxon>
        <taxon>eudicotyledons</taxon>
        <taxon>Gunneridae</taxon>
        <taxon>Pentapetalae</taxon>
        <taxon>asterids</taxon>
        <taxon>campanulids</taxon>
        <taxon>Asterales</taxon>
        <taxon>Asteraceae</taxon>
        <taxon>Asteroideae</taxon>
        <taxon>Anthemideae</taxon>
        <taxon>Anthemidinae</taxon>
        <taxon>Tanacetum</taxon>
    </lineage>
</organism>
<name>A0A699VRN1_TANCI</name>
<dbReference type="AntiFam" id="ANF00095">
    <property type="entry name" value="Shadow ORF (opposite ABC transporters)"/>
</dbReference>
<reference evidence="1" key="1">
    <citation type="journal article" date="2019" name="Sci. Rep.">
        <title>Draft genome of Tanacetum cinerariifolium, the natural source of mosquito coil.</title>
        <authorList>
            <person name="Yamashiro T."/>
            <person name="Shiraishi A."/>
            <person name="Satake H."/>
            <person name="Nakayama K."/>
        </authorList>
    </citation>
    <scope>NUCLEOTIDE SEQUENCE</scope>
</reference>
<dbReference type="EMBL" id="BKCJ011478911">
    <property type="protein sequence ID" value="GFD36969.1"/>
    <property type="molecule type" value="Genomic_DNA"/>
</dbReference>
<proteinExistence type="predicted"/>
<feature type="non-terminal residue" evidence="1">
    <location>
        <position position="1"/>
    </location>
</feature>
<dbReference type="AlphaFoldDB" id="A0A699VRN1"/>
<gene>
    <name evidence="1" type="ORF">Tci_908938</name>
</gene>
<comment type="caution">
    <text evidence="1">The sequence shown here is derived from an EMBL/GenBank/DDBJ whole genome shotgun (WGS) entry which is preliminary data.</text>
</comment>
<sequence length="129" mass="14003">FAQGRLIEACNHAQRGGLAAARAAEEGVKGAALDLEAQVIDGLEVPVVLLYVAELDIVFVATVAHHAGFAAMEAKLAIAVLRCIYPLGDRGAIRGYEGREEAGHSTLFCRQNVRIRHRRNLRQLPPRIP</sequence>
<protein>
    <submittedName>
        <fullName evidence="1">Uncharacterized protein</fullName>
    </submittedName>
</protein>
<feature type="non-terminal residue" evidence="1">
    <location>
        <position position="129"/>
    </location>
</feature>
<accession>A0A699VRN1</accession>
<evidence type="ECO:0000313" key="1">
    <source>
        <dbReference type="EMBL" id="GFD36969.1"/>
    </source>
</evidence>